<dbReference type="SMART" id="SM00346">
    <property type="entry name" value="HTH_ICLR"/>
    <property type="match status" value="1"/>
</dbReference>
<dbReference type="Gene3D" id="3.30.450.40">
    <property type="match status" value="1"/>
</dbReference>
<dbReference type="SUPFAM" id="SSF46785">
    <property type="entry name" value="Winged helix' DNA-binding domain"/>
    <property type="match status" value="1"/>
</dbReference>
<dbReference type="EMBL" id="JAGFNP010000006">
    <property type="protein sequence ID" value="MBO3733857.1"/>
    <property type="molecule type" value="Genomic_DNA"/>
</dbReference>
<protein>
    <submittedName>
        <fullName evidence="7">Helix-turn-helix domain-containing protein</fullName>
    </submittedName>
</protein>
<feature type="domain" description="HTH iclR-type" evidence="5">
    <location>
        <begin position="60"/>
        <end position="121"/>
    </location>
</feature>
<dbReference type="InterPro" id="IPR050707">
    <property type="entry name" value="HTH_MetabolicPath_Reg"/>
</dbReference>
<accession>A0ABS3U514</accession>
<dbReference type="Gene3D" id="1.10.10.10">
    <property type="entry name" value="Winged helix-like DNA-binding domain superfamily/Winged helix DNA-binding domain"/>
    <property type="match status" value="1"/>
</dbReference>
<dbReference type="PROSITE" id="PS51078">
    <property type="entry name" value="ICLR_ED"/>
    <property type="match status" value="1"/>
</dbReference>
<dbReference type="InterPro" id="IPR036388">
    <property type="entry name" value="WH-like_DNA-bd_sf"/>
</dbReference>
<feature type="compositionally biased region" description="Low complexity" evidence="4">
    <location>
        <begin position="40"/>
        <end position="54"/>
    </location>
</feature>
<comment type="caution">
    <text evidence="7">The sequence shown here is derived from an EMBL/GenBank/DDBJ whole genome shotgun (WGS) entry which is preliminary data.</text>
</comment>
<dbReference type="PANTHER" id="PTHR30136:SF24">
    <property type="entry name" value="HTH-TYPE TRANSCRIPTIONAL REPRESSOR ALLR"/>
    <property type="match status" value="1"/>
</dbReference>
<dbReference type="Pfam" id="PF09339">
    <property type="entry name" value="HTH_IclR"/>
    <property type="match status" value="1"/>
</dbReference>
<keyword evidence="2" id="KW-0238">DNA-binding</keyword>
<dbReference type="InterPro" id="IPR005471">
    <property type="entry name" value="Tscrpt_reg_IclR_N"/>
</dbReference>
<keyword evidence="3" id="KW-0804">Transcription</keyword>
<evidence type="ECO:0000259" key="6">
    <source>
        <dbReference type="PROSITE" id="PS51078"/>
    </source>
</evidence>
<gene>
    <name evidence="7" type="ORF">J5V16_13605</name>
</gene>
<evidence type="ECO:0000256" key="4">
    <source>
        <dbReference type="SAM" id="MobiDB-lite"/>
    </source>
</evidence>
<dbReference type="PROSITE" id="PS51077">
    <property type="entry name" value="HTH_ICLR"/>
    <property type="match status" value="1"/>
</dbReference>
<keyword evidence="8" id="KW-1185">Reference proteome</keyword>
<reference evidence="7 8" key="1">
    <citation type="submission" date="2021-03" db="EMBL/GenBank/DDBJ databases">
        <title>Glycomyces sp. nov., a novel actinomycete isolated from soil.</title>
        <authorList>
            <person name="Yang X."/>
            <person name="Xu X."/>
        </authorList>
    </citation>
    <scope>NUCLEOTIDE SEQUENCE [LARGE SCALE GENOMIC DNA]</scope>
    <source>
        <strain evidence="7 8">NEAU-S30</strain>
    </source>
</reference>
<dbReference type="Proteomes" id="UP000681341">
    <property type="component" value="Unassembled WGS sequence"/>
</dbReference>
<feature type="domain" description="IclR-ED" evidence="6">
    <location>
        <begin position="115"/>
        <end position="304"/>
    </location>
</feature>
<evidence type="ECO:0000256" key="3">
    <source>
        <dbReference type="ARBA" id="ARBA00023163"/>
    </source>
</evidence>
<evidence type="ECO:0000256" key="1">
    <source>
        <dbReference type="ARBA" id="ARBA00023015"/>
    </source>
</evidence>
<evidence type="ECO:0000256" key="2">
    <source>
        <dbReference type="ARBA" id="ARBA00023125"/>
    </source>
</evidence>
<feature type="region of interest" description="Disordered" evidence="4">
    <location>
        <begin position="1"/>
        <end position="58"/>
    </location>
</feature>
<sequence>MVEQRRPGDEPQGGVPNYKGAPRTRASRNRPAPPDRKPAKGAASAASAFPSPQAEPTKMIQSVQRALRIMELVGNHPSGVTAPRIAFECGLNRATAYNLLRTLVYENYLRRDENGRYTLGLEVSDRYSELTRAIAGPSTCGEFMRRMSNETGYSTFIARFVEGRPAVTDVIEGHRSPHVEDLIVGFDDGAHATALGKALLATLQPHDRASFLKSAGMRPFTRRTLVEPDALEYDLAVYGESGVYAEMGQFREGVGCAGVVVREGDAPGERIVFAVALPLEEIRTSWPLLTQRLRDAAVELQPLL</sequence>
<proteinExistence type="predicted"/>
<dbReference type="Pfam" id="PF01614">
    <property type="entry name" value="IclR_C"/>
    <property type="match status" value="1"/>
</dbReference>
<dbReference type="InterPro" id="IPR029016">
    <property type="entry name" value="GAF-like_dom_sf"/>
</dbReference>
<evidence type="ECO:0000313" key="8">
    <source>
        <dbReference type="Proteomes" id="UP000681341"/>
    </source>
</evidence>
<organism evidence="7 8">
    <name type="scientific">Glycomyces niveus</name>
    <dbReference type="NCBI Taxonomy" id="2820287"/>
    <lineage>
        <taxon>Bacteria</taxon>
        <taxon>Bacillati</taxon>
        <taxon>Actinomycetota</taxon>
        <taxon>Actinomycetes</taxon>
        <taxon>Glycomycetales</taxon>
        <taxon>Glycomycetaceae</taxon>
        <taxon>Glycomyces</taxon>
    </lineage>
</organism>
<name>A0ABS3U514_9ACTN</name>
<evidence type="ECO:0000313" key="7">
    <source>
        <dbReference type="EMBL" id="MBO3733857.1"/>
    </source>
</evidence>
<dbReference type="PANTHER" id="PTHR30136">
    <property type="entry name" value="HELIX-TURN-HELIX TRANSCRIPTIONAL REGULATOR, ICLR FAMILY"/>
    <property type="match status" value="1"/>
</dbReference>
<dbReference type="InterPro" id="IPR036390">
    <property type="entry name" value="WH_DNA-bd_sf"/>
</dbReference>
<dbReference type="InterPro" id="IPR014757">
    <property type="entry name" value="Tscrpt_reg_IclR_C"/>
</dbReference>
<evidence type="ECO:0000259" key="5">
    <source>
        <dbReference type="PROSITE" id="PS51077"/>
    </source>
</evidence>
<keyword evidence="1" id="KW-0805">Transcription regulation</keyword>
<dbReference type="SUPFAM" id="SSF55781">
    <property type="entry name" value="GAF domain-like"/>
    <property type="match status" value="1"/>
</dbReference>